<dbReference type="RefSeq" id="WP_127082106.1">
    <property type="nucleotide sequence ID" value="NZ_RSCL01000008.1"/>
</dbReference>
<reference evidence="1" key="1">
    <citation type="submission" date="2018-12" db="EMBL/GenBank/DDBJ databases">
        <authorList>
            <person name="Will S."/>
            <person name="Neumann-Schaal M."/>
            <person name="Henke P."/>
        </authorList>
    </citation>
    <scope>NUCLEOTIDE SEQUENCE</scope>
    <source>
        <strain evidence="1">PCC 7102</strain>
    </source>
</reference>
<accession>A0A433VHS6</accession>
<organism evidence="1 2">
    <name type="scientific">Dulcicalothrix desertica PCC 7102</name>
    <dbReference type="NCBI Taxonomy" id="232991"/>
    <lineage>
        <taxon>Bacteria</taxon>
        <taxon>Bacillati</taxon>
        <taxon>Cyanobacteriota</taxon>
        <taxon>Cyanophyceae</taxon>
        <taxon>Nostocales</taxon>
        <taxon>Calotrichaceae</taxon>
        <taxon>Dulcicalothrix</taxon>
    </lineage>
</organism>
<dbReference type="AlphaFoldDB" id="A0A433VHS6"/>
<dbReference type="OrthoDB" id="451203at2"/>
<name>A0A433VHS6_9CYAN</name>
<gene>
    <name evidence="1" type="ORF">DSM106972_036540</name>
</gene>
<dbReference type="Proteomes" id="UP000271624">
    <property type="component" value="Unassembled WGS sequence"/>
</dbReference>
<dbReference type="Pfam" id="PF11832">
    <property type="entry name" value="DUF3352"/>
    <property type="match status" value="1"/>
</dbReference>
<keyword evidence="2" id="KW-1185">Reference proteome</keyword>
<dbReference type="EMBL" id="RSCL01000008">
    <property type="protein sequence ID" value="RUT05647.1"/>
    <property type="molecule type" value="Genomic_DNA"/>
</dbReference>
<evidence type="ECO:0000313" key="2">
    <source>
        <dbReference type="Proteomes" id="UP000271624"/>
    </source>
</evidence>
<dbReference type="InterPro" id="IPR021787">
    <property type="entry name" value="DUF3352"/>
</dbReference>
<comment type="caution">
    <text evidence="1">The sequence shown here is derived from an EMBL/GenBank/DDBJ whole genome shotgun (WGS) entry which is preliminary data.</text>
</comment>
<proteinExistence type="predicted"/>
<evidence type="ECO:0000313" key="1">
    <source>
        <dbReference type="EMBL" id="RUT05647.1"/>
    </source>
</evidence>
<sequence length="559" mass="60211">MAGKSKYIVAVIGTAVVAAGAFAAYTFLLKGPSGDASGALASAKIIPDEAIMAGYITTDSQAWAKIEEFGTPEAQKLFAKGLEEFNKSADKEGYSYEKDIKPWVGGIMFAVLPPSPVKPAQAKASNKPEPELLMVIGIKDKIAALNFTKKVDKKVKTKETEYKGLKITEAIIETKADIKGNTKNTPSYTAILDNNYVVYGSSKRSVEQAIDTFKGEPSLLSKQGASEILSKGADLKNTVAQFYIPDYAGMIDSLIKSDPEMAKIPPKALDSLKQVKSMVVGFGIDDAGIRMKATANLDPKLNVYQYEPTNSKIVSTLPADTLALINGQGVNRWWDAMLNQSKDFPELQTALGAARTYTRYANIDLDKEVFAWMDGEFALAAISSDKGLLAQTGFGGALVFDTKDDKTAKSMFAKLDSLAKTQNVSVKQRNIGSKQVTEWDVPNQGAVVAHGWLDQDTVFVALGAPIADVLTTQNGKSLESDDSFKTITSSLQKPNGGYFYLDMDKTMVLVNKFATGANAIDPQSKAFLSSIRGVSMTATSSDKTSSQVEMLLSLKSKTK</sequence>
<protein>
    <submittedName>
        <fullName evidence="1">Uncharacterized protein</fullName>
    </submittedName>
</protein>
<reference evidence="1" key="2">
    <citation type="journal article" date="2019" name="Genome Biol. Evol.">
        <title>Day and night: Metabolic profiles and evolutionary relationships of six axenic non-marine cyanobacteria.</title>
        <authorList>
            <person name="Will S.E."/>
            <person name="Henke P."/>
            <person name="Boedeker C."/>
            <person name="Huang S."/>
            <person name="Brinkmann H."/>
            <person name="Rohde M."/>
            <person name="Jarek M."/>
            <person name="Friedl T."/>
            <person name="Seufert S."/>
            <person name="Schumacher M."/>
            <person name="Overmann J."/>
            <person name="Neumann-Schaal M."/>
            <person name="Petersen J."/>
        </authorList>
    </citation>
    <scope>NUCLEOTIDE SEQUENCE [LARGE SCALE GENOMIC DNA]</scope>
    <source>
        <strain evidence="1">PCC 7102</strain>
    </source>
</reference>